<dbReference type="Gene3D" id="3.40.50.300">
    <property type="entry name" value="P-loop containing nucleotide triphosphate hydrolases"/>
    <property type="match status" value="2"/>
</dbReference>
<evidence type="ECO:0000313" key="20">
    <source>
        <dbReference type="Proteomes" id="UP000766570"/>
    </source>
</evidence>
<organism evidence="19 20">
    <name type="scientific">Paeniglutamicibacter psychrophenolicus</name>
    <dbReference type="NCBI Taxonomy" id="257454"/>
    <lineage>
        <taxon>Bacteria</taxon>
        <taxon>Bacillati</taxon>
        <taxon>Actinomycetota</taxon>
        <taxon>Actinomycetes</taxon>
        <taxon>Micrococcales</taxon>
        <taxon>Micrococcaceae</taxon>
        <taxon>Paeniglutamicibacter</taxon>
    </lineage>
</organism>
<dbReference type="InterPro" id="IPR027417">
    <property type="entry name" value="P-loop_NTPase"/>
</dbReference>
<evidence type="ECO:0000256" key="9">
    <source>
        <dbReference type="ARBA" id="ARBA00023125"/>
    </source>
</evidence>
<keyword evidence="3 15" id="KW-0547">Nucleotide-binding</keyword>
<dbReference type="InterPro" id="IPR011335">
    <property type="entry name" value="Restrct_endonuc-II-like"/>
</dbReference>
<dbReference type="PROSITE" id="PS51198">
    <property type="entry name" value="UVRD_HELICASE_ATP_BIND"/>
    <property type="match status" value="1"/>
</dbReference>
<evidence type="ECO:0000256" key="5">
    <source>
        <dbReference type="ARBA" id="ARBA00022801"/>
    </source>
</evidence>
<dbReference type="InterPro" id="IPR014016">
    <property type="entry name" value="UvrD-like_ATP-bd"/>
</dbReference>
<dbReference type="PANTHER" id="PTHR11070">
    <property type="entry name" value="UVRD / RECB / PCRA DNA HELICASE FAMILY MEMBER"/>
    <property type="match status" value="1"/>
</dbReference>
<evidence type="ECO:0000259" key="18">
    <source>
        <dbReference type="PROSITE" id="PS51217"/>
    </source>
</evidence>
<feature type="compositionally biased region" description="Basic and acidic residues" evidence="16">
    <location>
        <begin position="911"/>
        <end position="921"/>
    </location>
</feature>
<feature type="domain" description="UvrD-like helicase C-terminal" evidence="18">
    <location>
        <begin position="390"/>
        <end position="722"/>
    </location>
</feature>
<dbReference type="SUPFAM" id="SSF52540">
    <property type="entry name" value="P-loop containing nucleoside triphosphate hydrolases"/>
    <property type="match status" value="1"/>
</dbReference>
<gene>
    <name evidence="19" type="ORF">JOF46_002115</name>
</gene>
<dbReference type="SUPFAM" id="SSF52980">
    <property type="entry name" value="Restriction endonuclease-like"/>
    <property type="match status" value="1"/>
</dbReference>
<evidence type="ECO:0000256" key="8">
    <source>
        <dbReference type="ARBA" id="ARBA00022840"/>
    </source>
</evidence>
<name>A0ABS4WDC2_9MICC</name>
<evidence type="ECO:0000256" key="4">
    <source>
        <dbReference type="ARBA" id="ARBA00022763"/>
    </source>
</evidence>
<evidence type="ECO:0000256" key="6">
    <source>
        <dbReference type="ARBA" id="ARBA00022806"/>
    </source>
</evidence>
<evidence type="ECO:0000256" key="1">
    <source>
        <dbReference type="ARBA" id="ARBA00009922"/>
    </source>
</evidence>
<dbReference type="PANTHER" id="PTHR11070:SF55">
    <property type="entry name" value="DNA 3'-5' HELICASE"/>
    <property type="match status" value="1"/>
</dbReference>
<feature type="domain" description="UvrD-like helicase ATP-binding" evidence="17">
    <location>
        <begin position="39"/>
        <end position="389"/>
    </location>
</feature>
<dbReference type="InterPro" id="IPR011604">
    <property type="entry name" value="PDDEXK-like_dom_sf"/>
</dbReference>
<evidence type="ECO:0000256" key="2">
    <source>
        <dbReference type="ARBA" id="ARBA00022722"/>
    </source>
</evidence>
<keyword evidence="11" id="KW-0413">Isomerase</keyword>
<evidence type="ECO:0000256" key="7">
    <source>
        <dbReference type="ARBA" id="ARBA00022839"/>
    </source>
</evidence>
<keyword evidence="9" id="KW-0238">DNA-binding</keyword>
<keyword evidence="6 15" id="KW-0347">Helicase</keyword>
<dbReference type="GO" id="GO:0016787">
    <property type="term" value="F:hydrolase activity"/>
    <property type="evidence" value="ECO:0007669"/>
    <property type="project" value="UniProtKB-KW"/>
</dbReference>
<evidence type="ECO:0000313" key="19">
    <source>
        <dbReference type="EMBL" id="MBP2374203.1"/>
    </source>
</evidence>
<keyword evidence="4" id="KW-0227">DNA damage</keyword>
<dbReference type="InterPro" id="IPR000212">
    <property type="entry name" value="DNA_helicase_UvrD/REP"/>
</dbReference>
<dbReference type="Proteomes" id="UP000766570">
    <property type="component" value="Unassembled WGS sequence"/>
</dbReference>
<reference evidence="19 20" key="1">
    <citation type="submission" date="2021-03" db="EMBL/GenBank/DDBJ databases">
        <title>Sequencing the genomes of 1000 actinobacteria strains.</title>
        <authorList>
            <person name="Klenk H.-P."/>
        </authorList>
    </citation>
    <scope>NUCLEOTIDE SEQUENCE [LARGE SCALE GENOMIC DNA]</scope>
    <source>
        <strain evidence="19 20">DSM 15454</strain>
    </source>
</reference>
<dbReference type="PROSITE" id="PS51217">
    <property type="entry name" value="UVRD_HELICASE_CTER"/>
    <property type="match status" value="1"/>
</dbReference>
<comment type="catalytic activity">
    <reaction evidence="12">
        <text>Couples ATP hydrolysis with the unwinding of duplex DNA by translocating in the 3'-5' direction.</text>
        <dbReference type="EC" id="5.6.2.4"/>
    </reaction>
</comment>
<dbReference type="InterPro" id="IPR014017">
    <property type="entry name" value="DNA_helicase_UvrD-like_C"/>
</dbReference>
<keyword evidence="5 15" id="KW-0378">Hydrolase</keyword>
<dbReference type="GO" id="GO:0003678">
    <property type="term" value="F:DNA helicase activity"/>
    <property type="evidence" value="ECO:0007669"/>
    <property type="project" value="UniProtKB-EC"/>
</dbReference>
<evidence type="ECO:0000256" key="15">
    <source>
        <dbReference type="PROSITE-ProRule" id="PRU00560"/>
    </source>
</evidence>
<keyword evidence="10" id="KW-0234">DNA repair</keyword>
<feature type="compositionally biased region" description="Gly residues" evidence="16">
    <location>
        <begin position="922"/>
        <end position="931"/>
    </location>
</feature>
<keyword evidence="2" id="KW-0540">Nuclease</keyword>
<dbReference type="Pfam" id="PF13361">
    <property type="entry name" value="UvrD_C"/>
    <property type="match status" value="1"/>
</dbReference>
<evidence type="ECO:0000256" key="13">
    <source>
        <dbReference type="ARBA" id="ARBA00034808"/>
    </source>
</evidence>
<accession>A0ABS4WDC2</accession>
<keyword evidence="8 15" id="KW-0067">ATP-binding</keyword>
<evidence type="ECO:0000256" key="11">
    <source>
        <dbReference type="ARBA" id="ARBA00023235"/>
    </source>
</evidence>
<comment type="catalytic activity">
    <reaction evidence="14">
        <text>ATP + H2O = ADP + phosphate + H(+)</text>
        <dbReference type="Rhea" id="RHEA:13065"/>
        <dbReference type="ChEBI" id="CHEBI:15377"/>
        <dbReference type="ChEBI" id="CHEBI:15378"/>
        <dbReference type="ChEBI" id="CHEBI:30616"/>
        <dbReference type="ChEBI" id="CHEBI:43474"/>
        <dbReference type="ChEBI" id="CHEBI:456216"/>
        <dbReference type="EC" id="5.6.2.4"/>
    </reaction>
</comment>
<keyword evidence="20" id="KW-1185">Reference proteome</keyword>
<evidence type="ECO:0000256" key="10">
    <source>
        <dbReference type="ARBA" id="ARBA00023204"/>
    </source>
</evidence>
<sequence>MSRTQEASHPEAMPAPGSDSTEPPRVYSPEELAGILGQHQPTPEQSAIISSPLEPLLVIAGAGSGKTATMADRVIWLVANQKVHPEEILGVTFTRKAAGELAQRIRGQLEKLARSGLLQLDDEGLLDPSVSTYHSYANTLVKEHGLRIGVESDTALLGTAQAWQVAAAVVEGYAGDYEHLASSKNTLIDAVVTFAGECAEHLVDPVYAKEWIDALVGRLEALPYRIDKPAAPSLDARKLLDKLRTRATIAELAVDYARAKAARGALDYGDLVALAARIAREIPEAAHSERAKFKVVLLDEFQDTSHAQMVLFSCIFGDGHALTAVGDPNQSIYGFRGASAGQLFRFPTEFPARLDGTGGPGPEVAGVSDNPVRLRPASVAYLSTAWRNSINVLAAANAVSAKLNSVAPSGISVPSLKPSAFAGTGAVELARYATGSQEAAALAARFGAERRSFAAAHGRNPTMAVLCRTRSALMPIARGLEDAGIPYEILGLGGLLGMPEVADIVATLNVLVDPNRSDHLLRLLAGARWRIGPADLMAFADWSRFLARRREFALKDGVRENLDAPESAEEITRGEARAELNDAASLIEALDHLPHPDWVSGDGRALGAEALGRLRKLRDELRYLRGFIDDDLETLLRETERAMGLDIEVAAKPGVGIHEARRHLDAFADIAQDYASTSTRVDLAGFLTWLEAAAEKEGGLAIVPGELNPDAVQLLTIHASKGLEWDVVAVTGMNEGIFPSASDSRWTSGDAALPWPLRGDKHDLPQWDTDQESLFDVVKAEAMFKSEVLAHAELEERRLAYVALTRAKSLLICSATAWTGTRTKLTEPSSFLLDMRPLSEGPTPSARTTLWVADEDAPQANPFRETPLEARWPYDPLEGPVVSGGGVLRPRPAGRRAKLEASAAAVLEAAARAREESRDGSGDGSSEGSGDGQREPASGGELPDVQEPWLTPTGKAWFHEAELLLARKAREAAEERTTAIPKHVRASVFVDLATDAAAVLAELRRPVPRRPGTAARRGTAFHAWLEEYFDSTGMLELGEYLEAADAYIDDALDLEEMKSAFLDSEWANRQPAFVEAAIETRIGPVSVRGRIDAIFKEPDGDWLLVDWKTGRVPRGEELRIKALQLAVYRLGWARLRGIDVSQVRAAFYYVGTGTTIRPHDLASEAELEELITASMAQLGRVPAAES</sequence>
<dbReference type="Pfam" id="PF12705">
    <property type="entry name" value="PDDEXK_1"/>
    <property type="match status" value="1"/>
</dbReference>
<dbReference type="EC" id="5.6.2.4" evidence="13"/>
<proteinExistence type="inferred from homology"/>
<comment type="similarity">
    <text evidence="1">Belongs to the helicase family. UvrD subfamily.</text>
</comment>
<dbReference type="CDD" id="cd17932">
    <property type="entry name" value="DEXQc_UvrD"/>
    <property type="match status" value="1"/>
</dbReference>
<evidence type="ECO:0000256" key="14">
    <source>
        <dbReference type="ARBA" id="ARBA00048988"/>
    </source>
</evidence>
<dbReference type="Gene3D" id="3.90.320.10">
    <property type="match status" value="1"/>
</dbReference>
<dbReference type="Gene3D" id="1.10.486.10">
    <property type="entry name" value="PCRA, domain 4"/>
    <property type="match status" value="1"/>
</dbReference>
<evidence type="ECO:0000256" key="3">
    <source>
        <dbReference type="ARBA" id="ARBA00022741"/>
    </source>
</evidence>
<feature type="region of interest" description="Disordered" evidence="16">
    <location>
        <begin position="910"/>
        <end position="949"/>
    </location>
</feature>
<feature type="binding site" evidence="15">
    <location>
        <begin position="60"/>
        <end position="67"/>
    </location>
    <ligand>
        <name>ATP</name>
        <dbReference type="ChEBI" id="CHEBI:30616"/>
    </ligand>
</feature>
<dbReference type="Pfam" id="PF00580">
    <property type="entry name" value="UvrD-helicase"/>
    <property type="match status" value="1"/>
</dbReference>
<dbReference type="Gene3D" id="1.10.10.160">
    <property type="match status" value="1"/>
</dbReference>
<protein>
    <recommendedName>
        <fullName evidence="13">DNA 3'-5' helicase</fullName>
        <ecNumber evidence="13">5.6.2.4</ecNumber>
    </recommendedName>
</protein>
<evidence type="ECO:0000256" key="16">
    <source>
        <dbReference type="SAM" id="MobiDB-lite"/>
    </source>
</evidence>
<dbReference type="InterPro" id="IPR038726">
    <property type="entry name" value="PDDEXK_AddAB-type"/>
</dbReference>
<dbReference type="EMBL" id="JAGIOE010000001">
    <property type="protein sequence ID" value="MBP2374203.1"/>
    <property type="molecule type" value="Genomic_DNA"/>
</dbReference>
<comment type="caution">
    <text evidence="19">The sequence shown here is derived from an EMBL/GenBank/DDBJ whole genome shotgun (WGS) entry which is preliminary data.</text>
</comment>
<keyword evidence="7" id="KW-0269">Exonuclease</keyword>
<dbReference type="InterPro" id="IPR013986">
    <property type="entry name" value="DExx_box_DNA_helicase_dom_sf"/>
</dbReference>
<evidence type="ECO:0000256" key="12">
    <source>
        <dbReference type="ARBA" id="ARBA00034617"/>
    </source>
</evidence>
<dbReference type="Gene3D" id="3.30.160.800">
    <property type="match status" value="1"/>
</dbReference>
<evidence type="ECO:0000259" key="17">
    <source>
        <dbReference type="PROSITE" id="PS51198"/>
    </source>
</evidence>
<feature type="region of interest" description="Disordered" evidence="16">
    <location>
        <begin position="1"/>
        <end position="27"/>
    </location>
</feature>
<dbReference type="RefSeq" id="WP_209907253.1">
    <property type="nucleotide sequence ID" value="NZ_BAAAMI010000006.1"/>
</dbReference>